<organism evidence="2 3">
    <name type="scientific">Cohnella ginsengisoli</name>
    <dbReference type="NCBI Taxonomy" id="425004"/>
    <lineage>
        <taxon>Bacteria</taxon>
        <taxon>Bacillati</taxon>
        <taxon>Bacillota</taxon>
        <taxon>Bacilli</taxon>
        <taxon>Bacillales</taxon>
        <taxon>Paenibacillaceae</taxon>
        <taxon>Cohnella</taxon>
    </lineage>
</organism>
<proteinExistence type="predicted"/>
<comment type="caution">
    <text evidence="2">The sequence shown here is derived from an EMBL/GenBank/DDBJ whole genome shotgun (WGS) entry which is preliminary data.</text>
</comment>
<evidence type="ECO:0000313" key="2">
    <source>
        <dbReference type="EMBL" id="MDG0792751.1"/>
    </source>
</evidence>
<keyword evidence="3" id="KW-1185">Reference proteome</keyword>
<evidence type="ECO:0000313" key="3">
    <source>
        <dbReference type="Proteomes" id="UP001153387"/>
    </source>
</evidence>
<accession>A0A9X4KJ47</accession>
<feature type="region of interest" description="Disordered" evidence="1">
    <location>
        <begin position="56"/>
        <end position="95"/>
    </location>
</feature>
<gene>
    <name evidence="2" type="ORF">OMP38_19140</name>
</gene>
<evidence type="ECO:0000256" key="1">
    <source>
        <dbReference type="SAM" id="MobiDB-lite"/>
    </source>
</evidence>
<name>A0A9X4KJ47_9BACL</name>
<protein>
    <submittedName>
        <fullName evidence="2">Transposase</fullName>
    </submittedName>
</protein>
<sequence length="95" mass="11056">MSENNEMLPLSGDKVESDGIYRDEWGRELKLERGDEYPSDPMVGSTEWEWVEAVYDNHHDGETDPRLVPKEKDINKQEKIEHPRRQVDRGSKGST</sequence>
<reference evidence="2 3" key="1">
    <citation type="submission" date="2022-10" db="EMBL/GenBank/DDBJ databases">
        <title>Comparative genomic analysis of Cohnella hashimotonis sp. nov., isolated from the International Space Station.</title>
        <authorList>
            <person name="Simpson A."/>
            <person name="Venkateswaran K."/>
        </authorList>
    </citation>
    <scope>NUCLEOTIDE SEQUENCE [LARGE SCALE GENOMIC DNA]</scope>
    <source>
        <strain evidence="2 3">DSM 18997</strain>
    </source>
</reference>
<dbReference type="Proteomes" id="UP001153387">
    <property type="component" value="Unassembled WGS sequence"/>
</dbReference>
<dbReference type="AlphaFoldDB" id="A0A9X4KJ47"/>
<dbReference type="EMBL" id="JAPDHZ010000003">
    <property type="protein sequence ID" value="MDG0792751.1"/>
    <property type="molecule type" value="Genomic_DNA"/>
</dbReference>
<dbReference type="RefSeq" id="WP_277566514.1">
    <property type="nucleotide sequence ID" value="NZ_JAPDHZ010000003.1"/>
</dbReference>